<dbReference type="STRING" id="512565.AMIS_43930"/>
<gene>
    <name evidence="1" type="ordered locus">AMIS_43930</name>
</gene>
<name>I0H9C6_ACTM4</name>
<dbReference type="Proteomes" id="UP000007882">
    <property type="component" value="Chromosome"/>
</dbReference>
<dbReference type="PATRIC" id="fig|512565.3.peg.4379"/>
<evidence type="ECO:0000313" key="2">
    <source>
        <dbReference type="Proteomes" id="UP000007882"/>
    </source>
</evidence>
<dbReference type="EMBL" id="AP012319">
    <property type="protein sequence ID" value="BAL89613.1"/>
    <property type="molecule type" value="Genomic_DNA"/>
</dbReference>
<proteinExistence type="predicted"/>
<protein>
    <submittedName>
        <fullName evidence="1">Uncharacterized protein</fullName>
    </submittedName>
</protein>
<dbReference type="AlphaFoldDB" id="I0H9C6"/>
<evidence type="ECO:0000313" key="1">
    <source>
        <dbReference type="EMBL" id="BAL89613.1"/>
    </source>
</evidence>
<accession>I0H9C6</accession>
<dbReference type="KEGG" id="ams:AMIS_43930"/>
<sequence>MRMLSVDTPEVTARSEQRAAAIDTEFLQLAEWIRKGLAPISAALGEFLLPKLETGHAGTLHFTQGKAASAFAKENIAARLARPNGRQREIFIRVADSPFDGANRLLAYVAPDYTEQERREIPKRLRPTFNLDLVVAGQAATFVIYPSVPGAEDLALLIDAAAAARTGGLGIWSTPETLIAYEYRALEDLYQITRKKVSNEPLDVGERSWRERYCADMRNRVLHGPEDYFGIEPEYRLWIWPQDLRDAVSRLNLTPAPELAAGV</sequence>
<dbReference type="HOGENOM" id="CLU_1056156_0_0_11"/>
<reference evidence="1 2" key="1">
    <citation type="submission" date="2012-02" db="EMBL/GenBank/DDBJ databases">
        <title>Complete genome sequence of Actinoplanes missouriensis 431 (= NBRC 102363).</title>
        <authorList>
            <person name="Ohnishi Y."/>
            <person name="Ishikawa J."/>
            <person name="Sekine M."/>
            <person name="Hosoyama A."/>
            <person name="Harada T."/>
            <person name="Narita H."/>
            <person name="Hata T."/>
            <person name="Konno Y."/>
            <person name="Tutikane K."/>
            <person name="Fujita N."/>
            <person name="Horinouchi S."/>
            <person name="Hayakawa M."/>
        </authorList>
    </citation>
    <scope>NUCLEOTIDE SEQUENCE [LARGE SCALE GENOMIC DNA]</scope>
    <source>
        <strain evidence="2">ATCC 14538 / DSM 43046 / CBS 188.64 / JCM 3121 / NBRC 102363 / NCIMB 12654 / NRRL B-3342 / UNCC 431</strain>
    </source>
</reference>
<dbReference type="InterPro" id="IPR035437">
    <property type="entry name" value="SNase_OB-fold_sf"/>
</dbReference>
<dbReference type="Gene3D" id="2.40.50.90">
    <property type="match status" value="1"/>
</dbReference>
<dbReference type="eggNOG" id="COG1525">
    <property type="taxonomic scope" value="Bacteria"/>
</dbReference>
<keyword evidence="2" id="KW-1185">Reference proteome</keyword>
<organism evidence="1 2">
    <name type="scientific">Actinoplanes missouriensis (strain ATCC 14538 / DSM 43046 / CBS 188.64 / JCM 3121 / NBRC 102363 / NCIMB 12654 / NRRL B-3342 / UNCC 431)</name>
    <dbReference type="NCBI Taxonomy" id="512565"/>
    <lineage>
        <taxon>Bacteria</taxon>
        <taxon>Bacillati</taxon>
        <taxon>Actinomycetota</taxon>
        <taxon>Actinomycetes</taxon>
        <taxon>Micromonosporales</taxon>
        <taxon>Micromonosporaceae</taxon>
        <taxon>Actinoplanes</taxon>
    </lineage>
</organism>
<dbReference type="SUPFAM" id="SSF50199">
    <property type="entry name" value="Staphylococcal nuclease"/>
    <property type="match status" value="1"/>
</dbReference>